<evidence type="ECO:0000256" key="1">
    <source>
        <dbReference type="SAM" id="Phobius"/>
    </source>
</evidence>
<dbReference type="NCBIfam" id="TIGR03940">
    <property type="entry name" value="PGA_PgaD"/>
    <property type="match status" value="1"/>
</dbReference>
<reference evidence="2 3" key="1">
    <citation type="submission" date="2019-07" db="EMBL/GenBank/DDBJ databases">
        <title>Insights of Desulfuromonas acetexigens electromicrobiology.</title>
        <authorList>
            <person name="Katuri K."/>
            <person name="Sapireddy V."/>
            <person name="Shaw D.R."/>
            <person name="Saikaly P."/>
        </authorList>
    </citation>
    <scope>NUCLEOTIDE SEQUENCE [LARGE SCALE GENOMIC DNA]</scope>
    <source>
        <strain evidence="2 3">2873</strain>
    </source>
</reference>
<dbReference type="RefSeq" id="WP_092057901.1">
    <property type="nucleotide sequence ID" value="NZ_FOJJ01000038.1"/>
</dbReference>
<dbReference type="Proteomes" id="UP000317155">
    <property type="component" value="Unassembled WGS sequence"/>
</dbReference>
<sequence length="147" mass="17387">MKPPIIKNPKGASRFQRYSQRLLTGAFWVGFAMLLRPLLTLFAWYTGAHLFNRAMFERDGWLSILKVPFIYPLVVVAIGGVLIGWAIYNQLRFQNNERRTRHPEPLTSVQLAHFFQVDEEQVRHWQNRRRIVMIHDDRGNPREVESE</sequence>
<evidence type="ECO:0000313" key="2">
    <source>
        <dbReference type="EMBL" id="TRO81173.1"/>
    </source>
</evidence>
<keyword evidence="3" id="KW-1185">Reference proteome</keyword>
<organism evidence="2 3">
    <name type="scientific">Trichloromonas acetexigens</name>
    <dbReference type="NCBI Taxonomy" id="38815"/>
    <lineage>
        <taxon>Bacteria</taxon>
        <taxon>Pseudomonadati</taxon>
        <taxon>Thermodesulfobacteriota</taxon>
        <taxon>Desulfuromonadia</taxon>
        <taxon>Desulfuromonadales</taxon>
        <taxon>Trichloromonadaceae</taxon>
        <taxon>Trichloromonas</taxon>
    </lineage>
</organism>
<dbReference type="AlphaFoldDB" id="A0A550JD95"/>
<dbReference type="OrthoDB" id="5406045at2"/>
<dbReference type="GO" id="GO:0043709">
    <property type="term" value="P:cell adhesion involved in single-species biofilm formation"/>
    <property type="evidence" value="ECO:0007669"/>
    <property type="project" value="InterPro"/>
</dbReference>
<feature type="transmembrane region" description="Helical" evidence="1">
    <location>
        <begin position="69"/>
        <end position="88"/>
    </location>
</feature>
<accession>A0A550JD95</accession>
<dbReference type="InterPro" id="IPR023829">
    <property type="entry name" value="PGA_PgaD"/>
</dbReference>
<protein>
    <submittedName>
        <fullName evidence="2">Poly-beta-1,6-N-acetyl-D-glucosamine biosynthesis protein PgaD</fullName>
    </submittedName>
</protein>
<keyword evidence="1" id="KW-1133">Transmembrane helix</keyword>
<dbReference type="EMBL" id="VJVV01000006">
    <property type="protein sequence ID" value="TRO81173.1"/>
    <property type="molecule type" value="Genomic_DNA"/>
</dbReference>
<feature type="transmembrane region" description="Helical" evidence="1">
    <location>
        <begin position="21"/>
        <end position="45"/>
    </location>
</feature>
<evidence type="ECO:0000313" key="3">
    <source>
        <dbReference type="Proteomes" id="UP000317155"/>
    </source>
</evidence>
<dbReference type="Pfam" id="PF13994">
    <property type="entry name" value="PgaD"/>
    <property type="match status" value="1"/>
</dbReference>
<name>A0A550JD95_9BACT</name>
<keyword evidence="1" id="KW-0812">Transmembrane</keyword>
<comment type="caution">
    <text evidence="2">The sequence shown here is derived from an EMBL/GenBank/DDBJ whole genome shotgun (WGS) entry which is preliminary data.</text>
</comment>
<gene>
    <name evidence="2" type="primary">pgaD</name>
    <name evidence="2" type="ORF">FL622_09705</name>
</gene>
<proteinExistence type="predicted"/>
<keyword evidence="1" id="KW-0472">Membrane</keyword>